<dbReference type="EMBL" id="LR013577">
    <property type="protein sequence ID" value="SVE83196.1"/>
    <property type="molecule type" value="mRNA"/>
</dbReference>
<evidence type="ECO:0000313" key="9">
    <source>
        <dbReference type="EMBL" id="SVE83196.1"/>
    </source>
</evidence>
<evidence type="ECO:0000256" key="4">
    <source>
        <dbReference type="ARBA" id="ARBA00022989"/>
    </source>
</evidence>
<feature type="transmembrane region" description="Helical" evidence="6">
    <location>
        <begin position="108"/>
        <end position="125"/>
    </location>
</feature>
<evidence type="ECO:0000256" key="1">
    <source>
        <dbReference type="ARBA" id="ARBA00004141"/>
    </source>
</evidence>
<feature type="transmembrane region" description="Helical" evidence="6">
    <location>
        <begin position="199"/>
        <end position="222"/>
    </location>
</feature>
<feature type="transmembrane region" description="Helical" evidence="6">
    <location>
        <begin position="131"/>
        <end position="153"/>
    </location>
</feature>
<dbReference type="InterPro" id="IPR020846">
    <property type="entry name" value="MFS_dom"/>
</dbReference>
<reference evidence="8 10" key="1">
    <citation type="submission" date="2016-03" db="EMBL/GenBank/DDBJ databases">
        <title>EvidentialGene: Evidence-directed Construction of Genes on Genomes.</title>
        <authorList>
            <person name="Gilbert D.G."/>
            <person name="Choi J.-H."/>
            <person name="Mockaitis K."/>
            <person name="Colbourne J."/>
            <person name="Pfrender M."/>
        </authorList>
    </citation>
    <scope>NUCLEOTIDE SEQUENCE [LARGE SCALE GENOMIC DNA]</scope>
    <source>
        <strain evidence="8 10">Xinb3</strain>
        <tissue evidence="8">Complete organism</tissue>
    </source>
</reference>
<evidence type="ECO:0000313" key="8">
    <source>
        <dbReference type="EMBL" id="KZS15773.1"/>
    </source>
</evidence>
<feature type="transmembrane region" description="Helical" evidence="6">
    <location>
        <begin position="305"/>
        <end position="324"/>
    </location>
</feature>
<dbReference type="GO" id="GO:0031526">
    <property type="term" value="C:brush border membrane"/>
    <property type="evidence" value="ECO:0007669"/>
    <property type="project" value="TreeGrafter"/>
</dbReference>
<name>A0A164YZE9_9CRUS</name>
<keyword evidence="3 6" id="KW-0812">Transmembrane</keyword>
<dbReference type="PANTHER" id="PTHR23504">
    <property type="entry name" value="MAJOR FACILITATOR SUPERFAMILY DOMAIN-CONTAINING PROTEIN 10"/>
    <property type="match status" value="1"/>
</dbReference>
<dbReference type="GO" id="GO:0022857">
    <property type="term" value="F:transmembrane transporter activity"/>
    <property type="evidence" value="ECO:0007669"/>
    <property type="project" value="InterPro"/>
</dbReference>
<evidence type="ECO:0000256" key="3">
    <source>
        <dbReference type="ARBA" id="ARBA00022692"/>
    </source>
</evidence>
<dbReference type="InterPro" id="IPR036259">
    <property type="entry name" value="MFS_trans_sf"/>
</dbReference>
<dbReference type="Gene3D" id="1.20.1250.20">
    <property type="entry name" value="MFS general substrate transporter like domains"/>
    <property type="match status" value="1"/>
</dbReference>
<dbReference type="AlphaFoldDB" id="A0A164YZE9"/>
<organism evidence="8 10">
    <name type="scientific">Daphnia magna</name>
    <dbReference type="NCBI Taxonomy" id="35525"/>
    <lineage>
        <taxon>Eukaryota</taxon>
        <taxon>Metazoa</taxon>
        <taxon>Ecdysozoa</taxon>
        <taxon>Arthropoda</taxon>
        <taxon>Crustacea</taxon>
        <taxon>Branchiopoda</taxon>
        <taxon>Diplostraca</taxon>
        <taxon>Cladocera</taxon>
        <taxon>Anomopoda</taxon>
        <taxon>Daphniidae</taxon>
        <taxon>Daphnia</taxon>
    </lineage>
</organism>
<keyword evidence="5 6" id="KW-0472">Membrane</keyword>
<dbReference type="PROSITE" id="PS50850">
    <property type="entry name" value="MFS"/>
    <property type="match status" value="1"/>
</dbReference>
<feature type="transmembrane region" description="Helical" evidence="6">
    <location>
        <begin position="355"/>
        <end position="381"/>
    </location>
</feature>
<dbReference type="Proteomes" id="UP000076858">
    <property type="component" value="Unassembled WGS sequence"/>
</dbReference>
<dbReference type="EMBL" id="LRGB01000868">
    <property type="protein sequence ID" value="KZS15773.1"/>
    <property type="molecule type" value="Genomic_DNA"/>
</dbReference>
<dbReference type="InterPro" id="IPR011701">
    <property type="entry name" value="MFS"/>
</dbReference>
<dbReference type="OrthoDB" id="196650at2759"/>
<gene>
    <name evidence="9" type="primary">EOG090X09U7</name>
    <name evidence="8" type="ORF">APZ42_018984</name>
</gene>
<accession>A0A164YZE9</accession>
<protein>
    <submittedName>
        <fullName evidence="9">EOG090X09U7</fullName>
    </submittedName>
    <submittedName>
        <fullName evidence="8">Major facilitator superfamily domain-containing protein 10</fullName>
    </submittedName>
</protein>
<dbReference type="SUPFAM" id="SSF103473">
    <property type="entry name" value="MFS general substrate transporter"/>
    <property type="match status" value="1"/>
</dbReference>
<feature type="transmembrane region" description="Helical" evidence="6">
    <location>
        <begin position="12"/>
        <end position="37"/>
    </location>
</feature>
<evidence type="ECO:0000313" key="10">
    <source>
        <dbReference type="Proteomes" id="UP000076858"/>
    </source>
</evidence>
<reference evidence="9" key="2">
    <citation type="submission" date="2018-08" db="EMBL/GenBank/DDBJ databases">
        <authorList>
            <person name="Cornetti L."/>
        </authorList>
    </citation>
    <scope>NUCLEOTIDE SEQUENCE</scope>
    <source>
        <strain evidence="9">FI-XINB3</strain>
    </source>
</reference>
<keyword evidence="4 6" id="KW-1133">Transmembrane helix</keyword>
<evidence type="ECO:0000259" key="7">
    <source>
        <dbReference type="PROSITE" id="PS50850"/>
    </source>
</evidence>
<evidence type="ECO:0000256" key="2">
    <source>
        <dbReference type="ARBA" id="ARBA00022448"/>
    </source>
</evidence>
<feature type="transmembrane region" description="Helical" evidence="6">
    <location>
        <begin position="75"/>
        <end position="96"/>
    </location>
</feature>
<feature type="transmembrane region" description="Helical" evidence="6">
    <location>
        <begin position="165"/>
        <end position="187"/>
    </location>
</feature>
<dbReference type="Pfam" id="PF07690">
    <property type="entry name" value="MFS_1"/>
    <property type="match status" value="1"/>
</dbReference>
<keyword evidence="2" id="KW-0813">Transport</keyword>
<evidence type="ECO:0000256" key="5">
    <source>
        <dbReference type="ARBA" id="ARBA00023136"/>
    </source>
</evidence>
<keyword evidence="10" id="KW-1185">Reference proteome</keyword>
<feature type="transmembrane region" description="Helical" evidence="6">
    <location>
        <begin position="411"/>
        <end position="436"/>
    </location>
</feature>
<dbReference type="FunFam" id="1.20.1250.20:FF:000223">
    <property type="entry name" value="Major facilitator superfamily domain-containing protein"/>
    <property type="match status" value="1"/>
</dbReference>
<sequence>MASKKEAVRSRLNPMAWVMFTSLVIDLIGFTIILPLMPKLLDHYSLSGGASISFLESTVKSLQQMLNIPEKFNSVMTGGVLGSLFSFLQFLASPLAGCLSDTYGRKPALLVSMVGIAASYALWVVSDNFALFVLARAVGGISKANVSLATAVMADITDNLTRAKAMALVGVAFAIGFIIGPVTGAAFSVWGVDSSTGNWWFWPAIFSLILAVLNFGFLSVFFTESLSKEKRAISLQLSQTWNLVNPVSLFKFQLADGIAKKDLEKLKVLGRVYFLFLFLFSGLEYTLTFLTHLRFDYNAAQQGKMLLFIGLLMAFFQGGLVRRVKPGKEKMLALVGLGVIIPSFVIVGLSNSATALYFGLGLYSLGSAIVIPCLTAMTAAYGRADQKGAVIGTLRSLGALARAFGPLVSSFVFFVFGAGPCYCIGAVGLILPFVLLRQSPL</sequence>
<feature type="transmembrane region" description="Helical" evidence="6">
    <location>
        <begin position="272"/>
        <end position="293"/>
    </location>
</feature>
<feature type="domain" description="Major facilitator superfamily (MFS) profile" evidence="7">
    <location>
        <begin position="15"/>
        <end position="441"/>
    </location>
</feature>
<comment type="subcellular location">
    <subcellularLocation>
        <location evidence="1">Membrane</location>
        <topology evidence="1">Multi-pass membrane protein</topology>
    </subcellularLocation>
</comment>
<dbReference type="STRING" id="35525.A0A164YZE9"/>
<feature type="transmembrane region" description="Helical" evidence="6">
    <location>
        <begin position="331"/>
        <end position="349"/>
    </location>
</feature>
<evidence type="ECO:0000256" key="6">
    <source>
        <dbReference type="SAM" id="Phobius"/>
    </source>
</evidence>
<proteinExistence type="evidence at transcript level"/>
<dbReference type="PANTHER" id="PTHR23504:SF31">
    <property type="entry name" value="MAJOR FACILITATOR SUPERFAMILY DOMAIN-CONTAINING PROTEIN 10"/>
    <property type="match status" value="1"/>
</dbReference>